<accession>A0AAV2AUL4</accession>
<evidence type="ECO:0000313" key="2">
    <source>
        <dbReference type="Proteomes" id="UP001497382"/>
    </source>
</evidence>
<gene>
    <name evidence="1" type="ORF">LARSCL_LOCUS14984</name>
</gene>
<dbReference type="Proteomes" id="UP001497382">
    <property type="component" value="Unassembled WGS sequence"/>
</dbReference>
<sequence length="65" mass="7833">MCCVGNCPRFSDWTIKMGHTRYCNWSLRSNRKGIGCPCCHSSCQIRWSTCRCQWIRNWSFYGWHH</sequence>
<proteinExistence type="predicted"/>
<protein>
    <submittedName>
        <fullName evidence="1">Uncharacterized protein</fullName>
    </submittedName>
</protein>
<dbReference type="AlphaFoldDB" id="A0AAV2AUL4"/>
<comment type="caution">
    <text evidence="1">The sequence shown here is derived from an EMBL/GenBank/DDBJ whole genome shotgun (WGS) entry which is preliminary data.</text>
</comment>
<reference evidence="1 2" key="1">
    <citation type="submission" date="2024-04" db="EMBL/GenBank/DDBJ databases">
        <authorList>
            <person name="Rising A."/>
            <person name="Reimegard J."/>
            <person name="Sonavane S."/>
            <person name="Akerstrom W."/>
            <person name="Nylinder S."/>
            <person name="Hedman E."/>
            <person name="Kallberg Y."/>
        </authorList>
    </citation>
    <scope>NUCLEOTIDE SEQUENCE [LARGE SCALE GENOMIC DNA]</scope>
</reference>
<name>A0AAV2AUL4_9ARAC</name>
<dbReference type="EMBL" id="CAXIEN010000221">
    <property type="protein sequence ID" value="CAL1287738.1"/>
    <property type="molecule type" value="Genomic_DNA"/>
</dbReference>
<organism evidence="1 2">
    <name type="scientific">Larinioides sclopetarius</name>
    <dbReference type="NCBI Taxonomy" id="280406"/>
    <lineage>
        <taxon>Eukaryota</taxon>
        <taxon>Metazoa</taxon>
        <taxon>Ecdysozoa</taxon>
        <taxon>Arthropoda</taxon>
        <taxon>Chelicerata</taxon>
        <taxon>Arachnida</taxon>
        <taxon>Araneae</taxon>
        <taxon>Araneomorphae</taxon>
        <taxon>Entelegynae</taxon>
        <taxon>Araneoidea</taxon>
        <taxon>Araneidae</taxon>
        <taxon>Larinioides</taxon>
    </lineage>
</organism>
<evidence type="ECO:0000313" key="1">
    <source>
        <dbReference type="EMBL" id="CAL1287738.1"/>
    </source>
</evidence>
<keyword evidence="2" id="KW-1185">Reference proteome</keyword>